<dbReference type="Gene3D" id="4.10.400.10">
    <property type="entry name" value="Low-density Lipoprotein Receptor"/>
    <property type="match status" value="2"/>
</dbReference>
<feature type="disulfide bond" evidence="2">
    <location>
        <begin position="130"/>
        <end position="142"/>
    </location>
</feature>
<dbReference type="InterPro" id="IPR036055">
    <property type="entry name" value="LDL_receptor-like_sf"/>
</dbReference>
<evidence type="ECO:0000259" key="4">
    <source>
        <dbReference type="PROSITE" id="PS01180"/>
    </source>
</evidence>
<dbReference type="PROSITE" id="PS50068">
    <property type="entry name" value="LDLRA_2"/>
    <property type="match status" value="2"/>
</dbReference>
<dbReference type="CDD" id="cd00112">
    <property type="entry name" value="LDLa"/>
    <property type="match status" value="2"/>
</dbReference>
<name>C3YJ48_BRAFL</name>
<dbReference type="InterPro" id="IPR052129">
    <property type="entry name" value="Spermadhesin-Link_domain"/>
</dbReference>
<dbReference type="InterPro" id="IPR045860">
    <property type="entry name" value="Snake_toxin-like_sf"/>
</dbReference>
<evidence type="ECO:0000256" key="3">
    <source>
        <dbReference type="SAM" id="Phobius"/>
    </source>
</evidence>
<dbReference type="PROSITE" id="PS01209">
    <property type="entry name" value="LDLRA_1"/>
    <property type="match status" value="2"/>
</dbReference>
<dbReference type="InterPro" id="IPR000859">
    <property type="entry name" value="CUB_dom"/>
</dbReference>
<feature type="disulfide bond" evidence="2">
    <location>
        <begin position="137"/>
        <end position="155"/>
    </location>
</feature>
<sequence length="453" mass="49902">MRRNVRYVRNVSNQLAVSLGYFIRSLLLAAEMGAMGGDMGYIVRIVFILGFLGCIMGQTDPCGRNGPMVMQGYTGTISSPNYPQTYPTYQECSQTPPDIIVTTKERITVNFQPPMEAPGKGFALHWETSCQENYFSCPEGFCLRPEKVCDGNDDCQQGEDESYSTCPVSTTSSTSSPLDSYPRHLCYSCHDDGACASPVNSSLPVTECFDDQDCWVTEVSLNGNVLNGTFTFCGSQTPPDIIVTTKERITVNFQPPMEAPGKGFALHWETSCQENYFSCPEGFCLRPEKVCDGNDDCQQGEDESYSTCPVSTTSSTSSPLDSYPRHLCYSCHDDGACASPVNSSLPVTECFDDQDCWVERILGPGKGKERIVYRRGCGSLCPDHWKQEDCTDGWLEVCLLCCSEDLCNSQLLSGDDKRFSNQVWEGSSVVGVLEPNWIYFLAASLSAVSMFTA</sequence>
<dbReference type="STRING" id="7739.C3YJ48"/>
<dbReference type="InterPro" id="IPR035914">
    <property type="entry name" value="Sperma_CUB_dom_sf"/>
</dbReference>
<dbReference type="CDD" id="cd00117">
    <property type="entry name" value="TFP"/>
    <property type="match status" value="1"/>
</dbReference>
<keyword evidence="3" id="KW-0472">Membrane</keyword>
<reference evidence="5" key="1">
    <citation type="journal article" date="2008" name="Nature">
        <title>The amphioxus genome and the evolution of the chordate karyotype.</title>
        <authorList>
            <consortium name="US DOE Joint Genome Institute (JGI-PGF)"/>
            <person name="Putnam N.H."/>
            <person name="Butts T."/>
            <person name="Ferrier D.E.K."/>
            <person name="Furlong R.F."/>
            <person name="Hellsten U."/>
            <person name="Kawashima T."/>
            <person name="Robinson-Rechavi M."/>
            <person name="Shoguchi E."/>
            <person name="Terry A."/>
            <person name="Yu J.-K."/>
            <person name="Benito-Gutierrez E.L."/>
            <person name="Dubchak I."/>
            <person name="Garcia-Fernandez J."/>
            <person name="Gibson-Brown J.J."/>
            <person name="Grigoriev I.V."/>
            <person name="Horton A.C."/>
            <person name="de Jong P.J."/>
            <person name="Jurka J."/>
            <person name="Kapitonov V.V."/>
            <person name="Kohara Y."/>
            <person name="Kuroki Y."/>
            <person name="Lindquist E."/>
            <person name="Lucas S."/>
            <person name="Osoegawa K."/>
            <person name="Pennacchio L.A."/>
            <person name="Salamov A.A."/>
            <person name="Satou Y."/>
            <person name="Sauka-Spengler T."/>
            <person name="Schmutz J."/>
            <person name="Shin-I T."/>
            <person name="Toyoda A."/>
            <person name="Bronner-Fraser M."/>
            <person name="Fujiyama A."/>
            <person name="Holland L.Z."/>
            <person name="Holland P.W.H."/>
            <person name="Satoh N."/>
            <person name="Rokhsar D.S."/>
        </authorList>
    </citation>
    <scope>NUCLEOTIDE SEQUENCE [LARGE SCALE GENOMIC DNA]</scope>
    <source>
        <strain evidence="5">S238N-H82</strain>
        <tissue evidence="5">Testes</tissue>
    </source>
</reference>
<dbReference type="SMART" id="SM00192">
    <property type="entry name" value="LDLa"/>
    <property type="match status" value="2"/>
</dbReference>
<dbReference type="PROSITE" id="PS01180">
    <property type="entry name" value="CUB"/>
    <property type="match status" value="1"/>
</dbReference>
<dbReference type="PRINTS" id="PR00261">
    <property type="entry name" value="LDLRECEPTOR"/>
</dbReference>
<comment type="caution">
    <text evidence="2">Lacks conserved residue(s) required for the propagation of feature annotation.</text>
</comment>
<gene>
    <name evidence="5" type="ORF">BRAFLDRAFT_93094</name>
</gene>
<dbReference type="eggNOG" id="KOG4292">
    <property type="taxonomic scope" value="Eukaryota"/>
</dbReference>
<proteinExistence type="predicted"/>
<keyword evidence="3" id="KW-1133">Transmembrane helix</keyword>
<feature type="domain" description="CUB" evidence="4">
    <location>
        <begin position="62"/>
        <end position="271"/>
    </location>
</feature>
<accession>C3YJ48</accession>
<feature type="disulfide bond" evidence="2">
    <location>
        <begin position="279"/>
        <end position="297"/>
    </location>
</feature>
<dbReference type="SUPFAM" id="SSF49854">
    <property type="entry name" value="Spermadhesin, CUB domain"/>
    <property type="match status" value="2"/>
</dbReference>
<dbReference type="InParanoid" id="C3YJ48"/>
<dbReference type="AlphaFoldDB" id="C3YJ48"/>
<dbReference type="InterPro" id="IPR023415">
    <property type="entry name" value="LDLR_class-A_CS"/>
</dbReference>
<dbReference type="SUPFAM" id="SSF57302">
    <property type="entry name" value="Snake toxin-like"/>
    <property type="match status" value="1"/>
</dbReference>
<dbReference type="PANTHER" id="PTHR46908:SF8">
    <property type="entry name" value="C-TYPE LECTIN DOMAIN-CONTAINING PROTEIN"/>
    <property type="match status" value="1"/>
</dbReference>
<keyword evidence="3" id="KW-0812">Transmembrane</keyword>
<evidence type="ECO:0000256" key="2">
    <source>
        <dbReference type="PROSITE-ProRule" id="PRU00124"/>
    </source>
</evidence>
<protein>
    <recommendedName>
        <fullName evidence="4">CUB domain-containing protein</fullName>
    </recommendedName>
</protein>
<dbReference type="EMBL" id="GG666517">
    <property type="protein sequence ID" value="EEN59710.1"/>
    <property type="molecule type" value="Genomic_DNA"/>
</dbReference>
<feature type="transmembrane region" description="Helical" evidence="3">
    <location>
        <begin position="41"/>
        <end position="59"/>
    </location>
</feature>
<organism>
    <name type="scientific">Branchiostoma floridae</name>
    <name type="common">Florida lancelet</name>
    <name type="synonym">Amphioxus</name>
    <dbReference type="NCBI Taxonomy" id="7739"/>
    <lineage>
        <taxon>Eukaryota</taxon>
        <taxon>Metazoa</taxon>
        <taxon>Chordata</taxon>
        <taxon>Cephalochordata</taxon>
        <taxon>Leptocardii</taxon>
        <taxon>Amphioxiformes</taxon>
        <taxon>Branchiostomatidae</taxon>
        <taxon>Branchiostoma</taxon>
    </lineage>
</organism>
<dbReference type="SUPFAM" id="SSF57424">
    <property type="entry name" value="LDL receptor-like module"/>
    <property type="match status" value="2"/>
</dbReference>
<feature type="disulfide bond" evidence="2">
    <location>
        <begin position="272"/>
        <end position="284"/>
    </location>
</feature>
<dbReference type="InterPro" id="IPR002172">
    <property type="entry name" value="LDrepeatLR_classA_rpt"/>
</dbReference>
<keyword evidence="1 2" id="KW-1015">Disulfide bond</keyword>
<evidence type="ECO:0000313" key="5">
    <source>
        <dbReference type="EMBL" id="EEN59710.1"/>
    </source>
</evidence>
<dbReference type="Gene3D" id="2.60.120.290">
    <property type="entry name" value="Spermadhesin, CUB domain"/>
    <property type="match status" value="1"/>
</dbReference>
<dbReference type="PANTHER" id="PTHR46908">
    <property type="entry name" value="CUBILIN-LIKE PROTEIN"/>
    <property type="match status" value="1"/>
</dbReference>
<evidence type="ECO:0000256" key="1">
    <source>
        <dbReference type="ARBA" id="ARBA00023157"/>
    </source>
</evidence>
<dbReference type="Pfam" id="PF00057">
    <property type="entry name" value="Ldl_recept_a"/>
    <property type="match status" value="2"/>
</dbReference>